<protein>
    <submittedName>
        <fullName evidence="1">Uncharacterized protein</fullName>
    </submittedName>
</protein>
<sequence>MSLGTCGAPAYPYGRNGTSYVDPDSPELRPVEKVPPLAIRVVVPIDHLLLWSSCIIHRAAEHTGSGDKLSTFMYVRSKGAMSMSKANISHPAVGLPAPLVWKLAKPEFAGLDLVYSQGANGRIHSFDHPTALDLLTAIDNLPSDDEGKQLLVQIVGAQLLDPAVYGNVATLFEVNPSVHSNLKKEKVTTVQTFTSWKERASRIELQHSREFNFDPNDPKVAVQDILEHIRDIINRDALEPTDFLYFTANYATSEPSSIIPGAITLLVYDDDTKSYLRIHQGRTGDGKGLMDFAHSACSELERSPRATLDACAAEGAAIYMVGEGFTLSCFGWADYNVGPATKFLVIIIPSEQTQKFRKFLQSRTKSPKQYHYVPSVDELRPFKPIYETLPPGSYFIHVKPRYHMYVASGLAVSERVDILFSPTPEEDGSVLLGNLIIDHQAVVGRHNSMTETGKSLAKIFDQGQQDQLAMGIRQGVLKALHGNSKEGNKAGVEAQVLPMVNNASYSVQDLKATTIKNLMIWPEVCSFQMTLRPITL</sequence>
<evidence type="ECO:0000313" key="2">
    <source>
        <dbReference type="Proteomes" id="UP001190700"/>
    </source>
</evidence>
<gene>
    <name evidence="1" type="ORF">CYMTET_23628</name>
</gene>
<dbReference type="Proteomes" id="UP001190700">
    <property type="component" value="Unassembled WGS sequence"/>
</dbReference>
<reference evidence="1 2" key="1">
    <citation type="journal article" date="2015" name="Genome Biol. Evol.">
        <title>Comparative Genomics of a Bacterivorous Green Alga Reveals Evolutionary Causalities and Consequences of Phago-Mixotrophic Mode of Nutrition.</title>
        <authorList>
            <person name="Burns J.A."/>
            <person name="Paasch A."/>
            <person name="Narechania A."/>
            <person name="Kim E."/>
        </authorList>
    </citation>
    <scope>NUCLEOTIDE SEQUENCE [LARGE SCALE GENOMIC DNA]</scope>
    <source>
        <strain evidence="1 2">PLY_AMNH</strain>
    </source>
</reference>
<proteinExistence type="predicted"/>
<evidence type="ECO:0000313" key="1">
    <source>
        <dbReference type="EMBL" id="KAK3267843.1"/>
    </source>
</evidence>
<dbReference type="EMBL" id="LGRX02012170">
    <property type="protein sequence ID" value="KAK3267843.1"/>
    <property type="molecule type" value="Genomic_DNA"/>
</dbReference>
<accession>A0AAE0L0Q3</accession>
<dbReference type="AlphaFoldDB" id="A0AAE0L0Q3"/>
<keyword evidence="2" id="KW-1185">Reference proteome</keyword>
<comment type="caution">
    <text evidence="1">The sequence shown here is derived from an EMBL/GenBank/DDBJ whole genome shotgun (WGS) entry which is preliminary data.</text>
</comment>
<organism evidence="1 2">
    <name type="scientific">Cymbomonas tetramitiformis</name>
    <dbReference type="NCBI Taxonomy" id="36881"/>
    <lineage>
        <taxon>Eukaryota</taxon>
        <taxon>Viridiplantae</taxon>
        <taxon>Chlorophyta</taxon>
        <taxon>Pyramimonadophyceae</taxon>
        <taxon>Pyramimonadales</taxon>
        <taxon>Pyramimonadaceae</taxon>
        <taxon>Cymbomonas</taxon>
    </lineage>
</organism>
<name>A0AAE0L0Q3_9CHLO</name>